<reference evidence="3 5" key="2">
    <citation type="submission" date="2020-12" db="EMBL/GenBank/DDBJ databases">
        <title>Draft genome sequence of Halomonas pacifica strain CARE-V15.</title>
        <authorList>
            <person name="Vignesh N."/>
            <person name="Thabitha A."/>
            <person name="Saravanan R."/>
            <person name="Manigandan V."/>
        </authorList>
    </citation>
    <scope>NUCLEOTIDE SEQUENCE [LARGE SCALE GENOMIC DNA]</scope>
    <source>
        <strain evidence="3 5">CARE-V15</strain>
    </source>
</reference>
<keyword evidence="1" id="KW-0472">Membrane</keyword>
<evidence type="ECO:0000313" key="2">
    <source>
        <dbReference type="EMBL" id="GEK45834.1"/>
    </source>
</evidence>
<gene>
    <name evidence="2" type="ORF">HPA02_01170</name>
    <name evidence="3" type="ORF">I7V36_04195</name>
</gene>
<comment type="caution">
    <text evidence="2">The sequence shown here is derived from an EMBL/GenBank/DDBJ whole genome shotgun (WGS) entry which is preliminary data.</text>
</comment>
<organism evidence="2 4">
    <name type="scientific">Bisbaumannia pacifica</name>
    <dbReference type="NCBI Taxonomy" id="77098"/>
    <lineage>
        <taxon>Bacteria</taxon>
        <taxon>Pseudomonadati</taxon>
        <taxon>Pseudomonadota</taxon>
        <taxon>Gammaproteobacteria</taxon>
        <taxon>Oceanospirillales</taxon>
        <taxon>Halomonadaceae</taxon>
        <taxon>Bisbaumannia</taxon>
    </lineage>
</organism>
<dbReference type="AlphaFoldDB" id="A0A510X343"/>
<dbReference type="Proteomes" id="UP000651738">
    <property type="component" value="Unassembled WGS sequence"/>
</dbReference>
<feature type="transmembrane region" description="Helical" evidence="1">
    <location>
        <begin position="12"/>
        <end position="33"/>
    </location>
</feature>
<dbReference type="EMBL" id="JAEDAF010000003">
    <property type="protein sequence ID" value="MBH8579290.1"/>
    <property type="molecule type" value="Genomic_DNA"/>
</dbReference>
<evidence type="ECO:0000256" key="1">
    <source>
        <dbReference type="SAM" id="Phobius"/>
    </source>
</evidence>
<evidence type="ECO:0000313" key="4">
    <source>
        <dbReference type="Proteomes" id="UP000321275"/>
    </source>
</evidence>
<keyword evidence="4" id="KW-1185">Reference proteome</keyword>
<reference evidence="2 4" key="1">
    <citation type="submission" date="2019-07" db="EMBL/GenBank/DDBJ databases">
        <title>Whole genome shotgun sequence of Halomonas pacifica NBRC 102220.</title>
        <authorList>
            <person name="Hosoyama A."/>
            <person name="Uohara A."/>
            <person name="Ohji S."/>
            <person name="Ichikawa N."/>
        </authorList>
    </citation>
    <scope>NUCLEOTIDE SEQUENCE [LARGE SCALE GENOMIC DNA]</scope>
    <source>
        <strain evidence="2 4">NBRC 102220</strain>
    </source>
</reference>
<accession>A0A510X343</accession>
<dbReference type="RefSeq" id="WP_186809895.1">
    <property type="nucleotide sequence ID" value="NZ_BJUK01000001.1"/>
</dbReference>
<dbReference type="Proteomes" id="UP000321275">
    <property type="component" value="Unassembled WGS sequence"/>
</dbReference>
<keyword evidence="1" id="KW-0812">Transmembrane</keyword>
<proteinExistence type="predicted"/>
<evidence type="ECO:0000313" key="3">
    <source>
        <dbReference type="EMBL" id="MBH8579290.1"/>
    </source>
</evidence>
<dbReference type="EMBL" id="BJUK01000001">
    <property type="protein sequence ID" value="GEK45834.1"/>
    <property type="molecule type" value="Genomic_DNA"/>
</dbReference>
<sequence>MAADSGIGTGKIAIIGLVVTLCGAALGWHGSYLQSRHSLEQSCIERLDARELLLREKGASLLGSIGRFAGQTTYADNTEARFREHGTEVISRAMALMAYAPPELGGSVVNVISTMQYGLMARTAEEQARATELASTALRSWPSEFQSLMEEFEQRREACR</sequence>
<protein>
    <submittedName>
        <fullName evidence="2">Uncharacterized protein</fullName>
    </submittedName>
</protein>
<name>A0A510X343_9GAMM</name>
<keyword evidence="1" id="KW-1133">Transmembrane helix</keyword>
<evidence type="ECO:0000313" key="5">
    <source>
        <dbReference type="Proteomes" id="UP000651738"/>
    </source>
</evidence>